<keyword evidence="3" id="KW-1185">Reference proteome</keyword>
<evidence type="ECO:0000313" key="2">
    <source>
        <dbReference type="EMBL" id="RUM95377.1"/>
    </source>
</evidence>
<name>A0A432UZL0_9HYPH</name>
<dbReference type="Proteomes" id="UP000281647">
    <property type="component" value="Unassembled WGS sequence"/>
</dbReference>
<dbReference type="OrthoDB" id="425502at2"/>
<proteinExistence type="predicted"/>
<dbReference type="AlphaFoldDB" id="A0A432UZL0"/>
<protein>
    <submittedName>
        <fullName evidence="2">RES domain-containing protein</fullName>
    </submittedName>
</protein>
<accession>A0A432UZL0</accession>
<gene>
    <name evidence="2" type="ORF">EET67_23600</name>
</gene>
<reference evidence="2 3" key="1">
    <citation type="submission" date="2018-11" db="EMBL/GenBank/DDBJ databases">
        <title>Pseudaminobacter arsenicus sp. nov., an arsenic-resistant bacterium isolated from arsenic-rich aquifers.</title>
        <authorList>
            <person name="Mu Y."/>
        </authorList>
    </citation>
    <scope>NUCLEOTIDE SEQUENCE [LARGE SCALE GENOMIC DNA]</scope>
    <source>
        <strain evidence="2 3">CB3</strain>
    </source>
</reference>
<dbReference type="SMART" id="SM00953">
    <property type="entry name" value="RES"/>
    <property type="match status" value="1"/>
</dbReference>
<feature type="domain" description="RES" evidence="1">
    <location>
        <begin position="37"/>
        <end position="179"/>
    </location>
</feature>
<evidence type="ECO:0000259" key="1">
    <source>
        <dbReference type="SMART" id="SM00953"/>
    </source>
</evidence>
<organism evidence="2 3">
    <name type="scientific">Borborobacter arsenicus</name>
    <dbReference type="NCBI Taxonomy" id="1851146"/>
    <lineage>
        <taxon>Bacteria</taxon>
        <taxon>Pseudomonadati</taxon>
        <taxon>Pseudomonadota</taxon>
        <taxon>Alphaproteobacteria</taxon>
        <taxon>Hyphomicrobiales</taxon>
        <taxon>Phyllobacteriaceae</taxon>
        <taxon>Borborobacter</taxon>
    </lineage>
</organism>
<dbReference type="RefSeq" id="WP_128628708.1">
    <property type="nucleotide sequence ID" value="NZ_RKST01000046.1"/>
</dbReference>
<dbReference type="Pfam" id="PF08808">
    <property type="entry name" value="RES"/>
    <property type="match status" value="1"/>
</dbReference>
<evidence type="ECO:0000313" key="3">
    <source>
        <dbReference type="Proteomes" id="UP000281647"/>
    </source>
</evidence>
<dbReference type="InterPro" id="IPR014914">
    <property type="entry name" value="RES_dom"/>
</dbReference>
<dbReference type="EMBL" id="RKST01000046">
    <property type="protein sequence ID" value="RUM95377.1"/>
    <property type="molecule type" value="Genomic_DNA"/>
</dbReference>
<comment type="caution">
    <text evidence="2">The sequence shown here is derived from an EMBL/GenBank/DDBJ whole genome shotgun (WGS) entry which is preliminary data.</text>
</comment>
<sequence>MPGVSPPPDFERAKLEIETIPPGRIFGRIYWRAYPDPLGYGKAPSRFSDPRRRLDSNRFGVLYLGDGLKVCFLEAVLRDRREGLVDDLPIDETELTERRYAEIATTAELRLVDLRDDKAVRMGVPTDVVRGQRQNLAHRWSVAFHEHPSEPDGIIYPSRLNGATNLAIYGRATRNLQPRRIVTLLGAPGLDRVLEDFRVCLT</sequence>